<feature type="region of interest" description="Disordered" evidence="1">
    <location>
        <begin position="1"/>
        <end position="89"/>
    </location>
</feature>
<protein>
    <submittedName>
        <fullName evidence="2">Uncharacterized protein</fullName>
    </submittedName>
</protein>
<reference evidence="2" key="1">
    <citation type="submission" date="2019-08" db="EMBL/GenBank/DDBJ databases">
        <authorList>
            <person name="Kucharzyk K."/>
            <person name="Murdoch R.W."/>
            <person name="Higgins S."/>
            <person name="Loffler F."/>
        </authorList>
    </citation>
    <scope>NUCLEOTIDE SEQUENCE</scope>
</reference>
<organism evidence="2">
    <name type="scientific">bioreactor metagenome</name>
    <dbReference type="NCBI Taxonomy" id="1076179"/>
    <lineage>
        <taxon>unclassified sequences</taxon>
        <taxon>metagenomes</taxon>
        <taxon>ecological metagenomes</taxon>
    </lineage>
</organism>
<evidence type="ECO:0000313" key="2">
    <source>
        <dbReference type="EMBL" id="MPM88409.1"/>
    </source>
</evidence>
<evidence type="ECO:0000256" key="1">
    <source>
        <dbReference type="SAM" id="MobiDB-lite"/>
    </source>
</evidence>
<comment type="caution">
    <text evidence="2">The sequence shown here is derived from an EMBL/GenBank/DDBJ whole genome shotgun (WGS) entry which is preliminary data.</text>
</comment>
<name>A0A645DGJ9_9ZZZZ</name>
<dbReference type="AlphaFoldDB" id="A0A645DGJ9"/>
<sequence>MPAADGGRADPGRQTGPLEGRVGEVGVSPLPHGRREQGHGDDHGGENKEVGHAPILGGGSGQAERVSRRSGTPVRQQGWWRCGESNPGP</sequence>
<accession>A0A645DGJ9</accession>
<gene>
    <name evidence="2" type="ORF">SDC9_135512</name>
</gene>
<dbReference type="EMBL" id="VSSQ01036030">
    <property type="protein sequence ID" value="MPM88409.1"/>
    <property type="molecule type" value="Genomic_DNA"/>
</dbReference>
<feature type="compositionally biased region" description="Basic and acidic residues" evidence="1">
    <location>
        <begin position="33"/>
        <end position="51"/>
    </location>
</feature>
<proteinExistence type="predicted"/>